<reference evidence="5 6" key="1">
    <citation type="submission" date="2014-02" db="EMBL/GenBank/DDBJ databases">
        <title>Plasmidome dynamics in the species complex Clostridium novyi sensu lato converts strains of independent lineages into distinctly different pathogens.</title>
        <authorList>
            <person name="Skarin H."/>
            <person name="Segerman B."/>
        </authorList>
    </citation>
    <scope>NUCLEOTIDE SEQUENCE [LARGE SCALE GENOMIC DNA]</scope>
    <source>
        <strain evidence="5 6">NCTC 9693</strain>
    </source>
</reference>
<evidence type="ECO:0000313" key="5">
    <source>
        <dbReference type="EMBL" id="KEI18539.1"/>
    </source>
</evidence>
<sequence>MYPSPNFHQISNIENIAIAYLRVSDTRQNLQTQKIKAIKYANKNNLILTNDMIFQEKKPASTTVSTPVVSDLSVVFKHRPELLKILIMASRKQFSHLIVYSSDRLARDVFQNTLIKQHLEKNNVKIHFTKEGENFKSDPLSQKLQNILACYAEFEAATISSRVFDSLTQVFKRGDWTGGKAPIGYKIIDSPTGRALDIDNSKIDIIKTTFKLYSKGYGYRSIAQELSKKYFPYNFKKSTVEYMLQNEVYFGTLTWGKKGGRRKNHLKKETYLSSAYKENLDVIETNTKRIVNLLKTIKPTIKDPQYFSSPFILKDLLICSKCGMKLIPKNYGKNKPSVYRCPTKENLKSHNIVKSKIIEDLVLEKLLNPTYSENDINKGYNHYLKEFYKKNETNNDIITETTNKILKLKENIKNIDDMLKENPQEHIEKGILKYKHHFEDYITLFSKQLNNHKNKLNIVPISFNEFCNEIKNIKFSITDKRILCFILINKIIVSNENNQLKLDIILSPKTL</sequence>
<evidence type="ECO:0000313" key="6">
    <source>
        <dbReference type="Proteomes" id="UP000027937"/>
    </source>
</evidence>
<evidence type="ECO:0000256" key="1">
    <source>
        <dbReference type="ARBA" id="ARBA00023125"/>
    </source>
</evidence>
<dbReference type="Gene3D" id="3.40.50.1390">
    <property type="entry name" value="Resolvase, N-terminal catalytic domain"/>
    <property type="match status" value="1"/>
</dbReference>
<dbReference type="PROSITE" id="PS51737">
    <property type="entry name" value="RECOMBINASE_DNA_BIND"/>
    <property type="match status" value="1"/>
</dbReference>
<dbReference type="PANTHER" id="PTHR30461:SF2">
    <property type="entry name" value="SERINE RECOMBINASE PINE-RELATED"/>
    <property type="match status" value="1"/>
</dbReference>
<dbReference type="EMBL" id="JENX01000014">
    <property type="protein sequence ID" value="KEI18539.1"/>
    <property type="molecule type" value="Genomic_DNA"/>
</dbReference>
<comment type="caution">
    <text evidence="5">The sequence shown here is derived from an EMBL/GenBank/DDBJ whole genome shotgun (WGS) entry which is preliminary data.</text>
</comment>
<dbReference type="InterPro" id="IPR011109">
    <property type="entry name" value="DNA_bind_recombinase_dom"/>
</dbReference>
<evidence type="ECO:0000256" key="2">
    <source>
        <dbReference type="ARBA" id="ARBA00023172"/>
    </source>
</evidence>
<dbReference type="InterPro" id="IPR036162">
    <property type="entry name" value="Resolvase-like_N_sf"/>
</dbReference>
<dbReference type="Proteomes" id="UP000027937">
    <property type="component" value="Unassembled WGS sequence"/>
</dbReference>
<dbReference type="SMART" id="SM00857">
    <property type="entry name" value="Resolvase"/>
    <property type="match status" value="1"/>
</dbReference>
<dbReference type="InterPro" id="IPR025827">
    <property type="entry name" value="Zn_ribbon_recom_dom"/>
</dbReference>
<evidence type="ECO:0000259" key="4">
    <source>
        <dbReference type="PROSITE" id="PS51737"/>
    </source>
</evidence>
<accession>A0ABR4THG8</accession>
<feature type="domain" description="Resolvase/invertase-type recombinase catalytic" evidence="3">
    <location>
        <begin position="16"/>
        <end position="174"/>
    </location>
</feature>
<protein>
    <submittedName>
        <fullName evidence="5">Uncharacterized protein</fullName>
    </submittedName>
</protein>
<keyword evidence="2" id="KW-0233">DNA recombination</keyword>
<gene>
    <name evidence="5" type="ORF">Z960_02635</name>
</gene>
<organism evidence="5 6">
    <name type="scientific">Clostridium haemolyticum NCTC 9693</name>
    <dbReference type="NCBI Taxonomy" id="1443114"/>
    <lineage>
        <taxon>Bacteria</taxon>
        <taxon>Bacillati</taxon>
        <taxon>Bacillota</taxon>
        <taxon>Clostridia</taxon>
        <taxon>Eubacteriales</taxon>
        <taxon>Clostridiaceae</taxon>
        <taxon>Clostridium</taxon>
    </lineage>
</organism>
<dbReference type="PANTHER" id="PTHR30461">
    <property type="entry name" value="DNA-INVERTASE FROM LAMBDOID PROPHAGE"/>
    <property type="match status" value="1"/>
</dbReference>
<dbReference type="PROSITE" id="PS51736">
    <property type="entry name" value="RECOMBINASES_3"/>
    <property type="match status" value="1"/>
</dbReference>
<dbReference type="Gene3D" id="3.90.1750.20">
    <property type="entry name" value="Putative Large Serine Recombinase, Chain B, Domain 2"/>
    <property type="match status" value="1"/>
</dbReference>
<keyword evidence="1" id="KW-0238">DNA-binding</keyword>
<keyword evidence="6" id="KW-1185">Reference proteome</keyword>
<dbReference type="InterPro" id="IPR050639">
    <property type="entry name" value="SSR_resolvase"/>
</dbReference>
<dbReference type="Pfam" id="PF07508">
    <property type="entry name" value="Recombinase"/>
    <property type="match status" value="1"/>
</dbReference>
<dbReference type="RefSeq" id="WP_039227830.1">
    <property type="nucleotide sequence ID" value="NZ_JENX01000014.1"/>
</dbReference>
<dbReference type="Pfam" id="PF13408">
    <property type="entry name" value="Zn_ribbon_recom"/>
    <property type="match status" value="1"/>
</dbReference>
<dbReference type="SUPFAM" id="SSF53041">
    <property type="entry name" value="Resolvase-like"/>
    <property type="match status" value="1"/>
</dbReference>
<name>A0ABR4THG8_CLOHA</name>
<dbReference type="InterPro" id="IPR038109">
    <property type="entry name" value="DNA_bind_recomb_sf"/>
</dbReference>
<feature type="domain" description="Recombinase" evidence="4">
    <location>
        <begin position="182"/>
        <end position="290"/>
    </location>
</feature>
<dbReference type="InterPro" id="IPR006119">
    <property type="entry name" value="Resolv_N"/>
</dbReference>
<proteinExistence type="predicted"/>
<evidence type="ECO:0000259" key="3">
    <source>
        <dbReference type="PROSITE" id="PS51736"/>
    </source>
</evidence>
<dbReference type="Pfam" id="PF00239">
    <property type="entry name" value="Resolvase"/>
    <property type="match status" value="1"/>
</dbReference>